<proteinExistence type="predicted"/>
<dbReference type="Proteomes" id="UP000199077">
    <property type="component" value="Chromosome I"/>
</dbReference>
<feature type="compositionally biased region" description="Basic and acidic residues" evidence="1">
    <location>
        <begin position="71"/>
        <end position="80"/>
    </location>
</feature>
<dbReference type="RefSeq" id="WP_091781100.1">
    <property type="nucleotide sequence ID" value="NZ_LT629711.1"/>
</dbReference>
<feature type="transmembrane region" description="Helical" evidence="2">
    <location>
        <begin position="23"/>
        <end position="43"/>
    </location>
</feature>
<evidence type="ECO:0000256" key="2">
    <source>
        <dbReference type="SAM" id="Phobius"/>
    </source>
</evidence>
<keyword evidence="2" id="KW-1133">Transmembrane helix</keyword>
<keyword evidence="2" id="KW-0812">Transmembrane</keyword>
<protein>
    <submittedName>
        <fullName evidence="3">Uncharacterized protein</fullName>
    </submittedName>
</protein>
<gene>
    <name evidence="3" type="ORF">SAMN04489867_0529</name>
</gene>
<dbReference type="EMBL" id="LT629711">
    <property type="protein sequence ID" value="SDO76688.1"/>
    <property type="molecule type" value="Genomic_DNA"/>
</dbReference>
<evidence type="ECO:0000313" key="3">
    <source>
        <dbReference type="EMBL" id="SDO76688.1"/>
    </source>
</evidence>
<sequence length="80" mass="8331">MSSVTSLVAAAEEHTRELPMSPYAFGAVAFGAFLLGLAVLWFFRGTAQKIAAGHGPHGSDYQGEGQAAREAGSDHHGGHH</sequence>
<dbReference type="STRING" id="443156.SAMN04489867_0529"/>
<keyword evidence="2" id="KW-0472">Membrane</keyword>
<organism evidence="3 4">
    <name type="scientific">Pedococcus dokdonensis</name>
    <dbReference type="NCBI Taxonomy" id="443156"/>
    <lineage>
        <taxon>Bacteria</taxon>
        <taxon>Bacillati</taxon>
        <taxon>Actinomycetota</taxon>
        <taxon>Actinomycetes</taxon>
        <taxon>Micrococcales</taxon>
        <taxon>Intrasporangiaceae</taxon>
        <taxon>Pedococcus</taxon>
    </lineage>
</organism>
<reference evidence="4" key="1">
    <citation type="submission" date="2016-10" db="EMBL/GenBank/DDBJ databases">
        <authorList>
            <person name="Varghese N."/>
            <person name="Submissions S."/>
        </authorList>
    </citation>
    <scope>NUCLEOTIDE SEQUENCE [LARGE SCALE GENOMIC DNA]</scope>
    <source>
        <strain evidence="4">DSM 22329</strain>
    </source>
</reference>
<dbReference type="AlphaFoldDB" id="A0A1H0M877"/>
<name>A0A1H0M877_9MICO</name>
<dbReference type="OrthoDB" id="4872061at2"/>
<feature type="region of interest" description="Disordered" evidence="1">
    <location>
        <begin position="53"/>
        <end position="80"/>
    </location>
</feature>
<keyword evidence="4" id="KW-1185">Reference proteome</keyword>
<accession>A0A1H0M877</accession>
<evidence type="ECO:0000256" key="1">
    <source>
        <dbReference type="SAM" id="MobiDB-lite"/>
    </source>
</evidence>
<evidence type="ECO:0000313" key="4">
    <source>
        <dbReference type="Proteomes" id="UP000199077"/>
    </source>
</evidence>